<evidence type="ECO:0000313" key="3">
    <source>
        <dbReference type="EMBL" id="GAA4350774.1"/>
    </source>
</evidence>
<dbReference type="InterPro" id="IPR020556">
    <property type="entry name" value="Amidase_CS"/>
</dbReference>
<dbReference type="EMBL" id="BAABGJ010000072">
    <property type="protein sequence ID" value="GAA4350774.1"/>
    <property type="molecule type" value="Genomic_DNA"/>
</dbReference>
<feature type="domain" description="Amidase" evidence="2">
    <location>
        <begin position="60"/>
        <end position="492"/>
    </location>
</feature>
<dbReference type="Proteomes" id="UP001500975">
    <property type="component" value="Unassembled WGS sequence"/>
</dbReference>
<keyword evidence="1" id="KW-0732">Signal</keyword>
<dbReference type="PANTHER" id="PTHR11895">
    <property type="entry name" value="TRANSAMIDASE"/>
    <property type="match status" value="1"/>
</dbReference>
<accession>A0ABP8I439</accession>
<organism evidence="3 4">
    <name type="scientific">Variovorax defluvii</name>
    <dbReference type="NCBI Taxonomy" id="913761"/>
    <lineage>
        <taxon>Bacteria</taxon>
        <taxon>Pseudomonadati</taxon>
        <taxon>Pseudomonadota</taxon>
        <taxon>Betaproteobacteria</taxon>
        <taxon>Burkholderiales</taxon>
        <taxon>Comamonadaceae</taxon>
        <taxon>Variovorax</taxon>
    </lineage>
</organism>
<dbReference type="InterPro" id="IPR000120">
    <property type="entry name" value="Amidase"/>
</dbReference>
<name>A0ABP8I439_9BURK</name>
<evidence type="ECO:0000313" key="4">
    <source>
        <dbReference type="Proteomes" id="UP001500975"/>
    </source>
</evidence>
<dbReference type="PANTHER" id="PTHR11895:SF151">
    <property type="entry name" value="GLUTAMYL-TRNA(GLN) AMIDOTRANSFERASE SUBUNIT A"/>
    <property type="match status" value="1"/>
</dbReference>
<feature type="signal peptide" evidence="1">
    <location>
        <begin position="1"/>
        <end position="33"/>
    </location>
</feature>
<evidence type="ECO:0000259" key="2">
    <source>
        <dbReference type="Pfam" id="PF01425"/>
    </source>
</evidence>
<dbReference type="NCBIfam" id="NF005688">
    <property type="entry name" value="PRK07488.1"/>
    <property type="match status" value="1"/>
</dbReference>
<sequence>MFLSLRVPAPRALGAALSMLCAAVLARPALAQAAPLDIATLTATDAAARLCAGSLTSEQLVSAYLAQAKAKVQLNAFITLDEAGAMKGARAADAARRRGGPCKPLGGLPVVIKDNIQVQGLPASAGTPALKGFVASADAPVVAKLRAAGAVVLGKTHMHELAFGVSGYNPAFQSGPEVGVRNAYDPSRVAGGSSSGNGAALGARMAPAALGTDTGGSVRIPCAFNGCTALRPTVGRYSQRGIVPISHTRDTAGPMALSVADLALLDRVIAGGAPVVAANVRRVRLGVVKAFYANLDEDTRTATEAALARLRDAGVTLVDVDMPQLSELNAAVSFPVALYEIHDDLSAYLARYRTGVDIRQVAAAIASPDVKGTFEGLVLPRKLPAEKGVVDAKPGYENAMRKARPALQKLYAETFRKHRLDALVFPTVPRVALPATPESSSIENFGLLIQNTDPGSNAGIPGLQLPAGLGATSGLPVGLELDGPAGSDRRLLAVGMAVEEVLGRVPAPAK</sequence>
<dbReference type="InterPro" id="IPR023631">
    <property type="entry name" value="Amidase_dom"/>
</dbReference>
<dbReference type="PROSITE" id="PS00571">
    <property type="entry name" value="AMIDASES"/>
    <property type="match status" value="1"/>
</dbReference>
<dbReference type="InterPro" id="IPR036928">
    <property type="entry name" value="AS_sf"/>
</dbReference>
<keyword evidence="4" id="KW-1185">Reference proteome</keyword>
<proteinExistence type="predicted"/>
<gene>
    <name evidence="3" type="primary">iaaH</name>
    <name evidence="3" type="ORF">GCM10023165_38400</name>
</gene>
<dbReference type="SUPFAM" id="SSF75304">
    <property type="entry name" value="Amidase signature (AS) enzymes"/>
    <property type="match status" value="1"/>
</dbReference>
<evidence type="ECO:0000256" key="1">
    <source>
        <dbReference type="SAM" id="SignalP"/>
    </source>
</evidence>
<dbReference type="Gene3D" id="3.90.1300.10">
    <property type="entry name" value="Amidase signature (AS) domain"/>
    <property type="match status" value="1"/>
</dbReference>
<keyword evidence="3" id="KW-0378">Hydrolase</keyword>
<reference evidence="4" key="1">
    <citation type="journal article" date="2019" name="Int. J. Syst. Evol. Microbiol.">
        <title>The Global Catalogue of Microorganisms (GCM) 10K type strain sequencing project: providing services to taxonomists for standard genome sequencing and annotation.</title>
        <authorList>
            <consortium name="The Broad Institute Genomics Platform"/>
            <consortium name="The Broad Institute Genome Sequencing Center for Infectious Disease"/>
            <person name="Wu L."/>
            <person name="Ma J."/>
        </authorList>
    </citation>
    <scope>NUCLEOTIDE SEQUENCE [LARGE SCALE GENOMIC DNA]</scope>
    <source>
        <strain evidence="4">JCM 17804</strain>
    </source>
</reference>
<feature type="chain" id="PRO_5047084861" evidence="1">
    <location>
        <begin position="34"/>
        <end position="510"/>
    </location>
</feature>
<dbReference type="Pfam" id="PF01425">
    <property type="entry name" value="Amidase"/>
    <property type="match status" value="1"/>
</dbReference>
<comment type="caution">
    <text evidence="3">The sequence shown here is derived from an EMBL/GenBank/DDBJ whole genome shotgun (WGS) entry which is preliminary data.</text>
</comment>
<protein>
    <submittedName>
        <fullName evidence="3">Indoleacetamide hydrolase</fullName>
    </submittedName>
</protein>
<dbReference type="GO" id="GO:0016787">
    <property type="term" value="F:hydrolase activity"/>
    <property type="evidence" value="ECO:0007669"/>
    <property type="project" value="UniProtKB-KW"/>
</dbReference>